<dbReference type="SUPFAM" id="SSF54427">
    <property type="entry name" value="NTF2-like"/>
    <property type="match status" value="1"/>
</dbReference>
<dbReference type="Pfam" id="PF08281">
    <property type="entry name" value="Sigma70_r4_2"/>
    <property type="match status" value="1"/>
</dbReference>
<evidence type="ECO:0000256" key="5">
    <source>
        <dbReference type="ARBA" id="ARBA00023163"/>
    </source>
</evidence>
<evidence type="ECO:0000256" key="2">
    <source>
        <dbReference type="ARBA" id="ARBA00011344"/>
    </source>
</evidence>
<dbReference type="EMBL" id="QTUA01000001">
    <property type="protein sequence ID" value="REF30127.1"/>
    <property type="molecule type" value="Genomic_DNA"/>
</dbReference>
<proteinExistence type="inferred from homology"/>
<dbReference type="PANTHER" id="PTHR30173">
    <property type="entry name" value="SIGMA 19 FACTOR"/>
    <property type="match status" value="1"/>
</dbReference>
<dbReference type="NCBIfam" id="NF007214">
    <property type="entry name" value="PRK09636.1"/>
    <property type="match status" value="1"/>
</dbReference>
<dbReference type="Gene3D" id="3.10.450.50">
    <property type="match status" value="1"/>
</dbReference>
<reference evidence="8 9" key="1">
    <citation type="submission" date="2018-08" db="EMBL/GenBank/DDBJ databases">
        <title>Sequencing the genomes of 1000 actinobacteria strains.</title>
        <authorList>
            <person name="Klenk H.-P."/>
        </authorList>
    </citation>
    <scope>NUCLEOTIDE SEQUENCE [LARGE SCALE GENOMIC DNA]</scope>
    <source>
        <strain evidence="8 9">DSM 22967</strain>
    </source>
</reference>
<dbReference type="InterPro" id="IPR014303">
    <property type="entry name" value="RNA_pol_sigma-70_ECF"/>
</dbReference>
<feature type="domain" description="RNA polymerase sigma factor 70 region 4 type 2" evidence="7">
    <location>
        <begin position="115"/>
        <end position="160"/>
    </location>
</feature>
<dbReference type="InterPro" id="IPR013249">
    <property type="entry name" value="RNA_pol_sigma70_r4_t2"/>
</dbReference>
<evidence type="ECO:0000313" key="8">
    <source>
        <dbReference type="EMBL" id="REF30127.1"/>
    </source>
</evidence>
<dbReference type="NCBIfam" id="TIGR02937">
    <property type="entry name" value="sigma70-ECF"/>
    <property type="match status" value="1"/>
</dbReference>
<dbReference type="SUPFAM" id="SSF88659">
    <property type="entry name" value="Sigma3 and sigma4 domains of RNA polymerase sigma factors"/>
    <property type="match status" value="1"/>
</dbReference>
<dbReference type="InterPro" id="IPR013324">
    <property type="entry name" value="RNA_pol_sigma_r3/r4-like"/>
</dbReference>
<dbReference type="NCBIfam" id="TIGR02957">
    <property type="entry name" value="SigX4"/>
    <property type="match status" value="1"/>
</dbReference>
<dbReference type="InterPro" id="IPR032710">
    <property type="entry name" value="NTF2-like_dom_sf"/>
</dbReference>
<organism evidence="8 9">
    <name type="scientific">Calidifontibacter indicus</name>
    <dbReference type="NCBI Taxonomy" id="419650"/>
    <lineage>
        <taxon>Bacteria</taxon>
        <taxon>Bacillati</taxon>
        <taxon>Actinomycetota</taxon>
        <taxon>Actinomycetes</taxon>
        <taxon>Micrococcales</taxon>
        <taxon>Dermacoccaceae</taxon>
        <taxon>Calidifontibacter</taxon>
    </lineage>
</organism>
<evidence type="ECO:0000259" key="6">
    <source>
        <dbReference type="Pfam" id="PF04542"/>
    </source>
</evidence>
<keyword evidence="5" id="KW-0804">Transcription</keyword>
<dbReference type="InterPro" id="IPR007627">
    <property type="entry name" value="RNA_pol_sigma70_r2"/>
</dbReference>
<dbReference type="InterPro" id="IPR052704">
    <property type="entry name" value="ECF_Sigma-70_Domain"/>
</dbReference>
<dbReference type="RefSeq" id="WP_211308370.1">
    <property type="nucleotide sequence ID" value="NZ_QTUA01000001.1"/>
</dbReference>
<dbReference type="Gene3D" id="1.10.1740.10">
    <property type="match status" value="1"/>
</dbReference>
<comment type="similarity">
    <text evidence="1">Belongs to the sigma-70 factor family. ECF subfamily.</text>
</comment>
<dbReference type="Pfam" id="PF04542">
    <property type="entry name" value="Sigma70_r2"/>
    <property type="match status" value="1"/>
</dbReference>
<evidence type="ECO:0000256" key="1">
    <source>
        <dbReference type="ARBA" id="ARBA00010641"/>
    </source>
</evidence>
<dbReference type="Gene3D" id="1.10.10.10">
    <property type="entry name" value="Winged helix-like DNA-binding domain superfamily/Winged helix DNA-binding domain"/>
    <property type="match status" value="1"/>
</dbReference>
<dbReference type="AlphaFoldDB" id="A0A3D9ULH4"/>
<dbReference type="InterPro" id="IPR036388">
    <property type="entry name" value="WH-like_DNA-bd_sf"/>
</dbReference>
<feature type="domain" description="RNA polymerase sigma-70 region 2" evidence="6">
    <location>
        <begin position="15"/>
        <end position="77"/>
    </location>
</feature>
<comment type="caution">
    <text evidence="8">The sequence shown here is derived from an EMBL/GenBank/DDBJ whole genome shotgun (WGS) entry which is preliminary data.</text>
</comment>
<evidence type="ECO:0000313" key="9">
    <source>
        <dbReference type="Proteomes" id="UP000256253"/>
    </source>
</evidence>
<dbReference type="PANTHER" id="PTHR30173:SF36">
    <property type="entry name" value="ECF RNA POLYMERASE SIGMA FACTOR SIGJ"/>
    <property type="match status" value="1"/>
</dbReference>
<dbReference type="Proteomes" id="UP000256253">
    <property type="component" value="Unassembled WGS sequence"/>
</dbReference>
<dbReference type="InterPro" id="IPR014284">
    <property type="entry name" value="RNA_pol_sigma-70_dom"/>
</dbReference>
<dbReference type="CDD" id="cd06171">
    <property type="entry name" value="Sigma70_r4"/>
    <property type="match status" value="1"/>
</dbReference>
<gene>
    <name evidence="8" type="ORF">DFJ65_1120</name>
</gene>
<dbReference type="SUPFAM" id="SSF88946">
    <property type="entry name" value="Sigma2 domain of RNA polymerase sigma factors"/>
    <property type="match status" value="1"/>
</dbReference>
<accession>A0A3D9ULH4</accession>
<evidence type="ECO:0000259" key="7">
    <source>
        <dbReference type="Pfam" id="PF08281"/>
    </source>
</evidence>
<evidence type="ECO:0000256" key="4">
    <source>
        <dbReference type="ARBA" id="ARBA00023082"/>
    </source>
</evidence>
<keyword evidence="4" id="KW-0731">Sigma factor</keyword>
<comment type="subunit">
    <text evidence="2">Interacts transiently with the RNA polymerase catalytic core formed by RpoA, RpoB, RpoC and RpoZ (2 alpha, 1 beta, 1 beta' and 1 omega subunit) to form the RNA polymerase holoenzyme that can initiate transcription.</text>
</comment>
<protein>
    <submittedName>
        <fullName evidence="8">RNA polymerase sigma-70 factor (ECF subfamily)</fullName>
    </submittedName>
</protein>
<sequence length="300" mass="32692">MTEPGREPLADPFTVHRSLLFTVAYEILGSAADAEDVLQDAWLRWSDADQDVVADPKAYAVRIITRVALNKARSLGRRKETYVGPWLPEPILTGGDVADDVVLADSVSLAMLIVLDKLSPVERAVFLLREVFGYEHTEIAQMLERQPASVRQIAHRARTRVRAERPATQVSPTDVRSAAERFVAAATTGDVQSLLDVVSPDVVLVTDGGGVRKAALRPIVGVEKVLRFLLAVQPDAPTQFRIVDLNGGPAVLAHIDSQLDSTFTFEVVDGLVTRILVQRNPLKLAHLDEVRGLSRGESGA</sequence>
<dbReference type="GO" id="GO:0016987">
    <property type="term" value="F:sigma factor activity"/>
    <property type="evidence" value="ECO:0007669"/>
    <property type="project" value="UniProtKB-KW"/>
</dbReference>
<evidence type="ECO:0000256" key="3">
    <source>
        <dbReference type="ARBA" id="ARBA00023015"/>
    </source>
</evidence>
<dbReference type="GO" id="GO:0003677">
    <property type="term" value="F:DNA binding"/>
    <property type="evidence" value="ECO:0007669"/>
    <property type="project" value="InterPro"/>
</dbReference>
<dbReference type="InterPro" id="IPR013325">
    <property type="entry name" value="RNA_pol_sigma_r2"/>
</dbReference>
<keyword evidence="9" id="KW-1185">Reference proteome</keyword>
<dbReference type="GO" id="GO:0006352">
    <property type="term" value="P:DNA-templated transcription initiation"/>
    <property type="evidence" value="ECO:0007669"/>
    <property type="project" value="InterPro"/>
</dbReference>
<name>A0A3D9ULH4_9MICO</name>
<keyword evidence="3" id="KW-0805">Transcription regulation</keyword>